<sequence>MSRRSSLRDGTTILSHSRQNSSTSMGFHLESGGDGPRDSGYFSSADKRRSQSSMARRGSKDITAALHMRQSSYGRNSPDSDDAASVTSTASDRERRASMSHHTHTRSETPTGDNVFDRLSKSQTHSSSAKNTPKATKEYSGERRGSVTRGGVGDALAALEGRRDECVKSPEPVKVQA</sequence>
<evidence type="ECO:0000313" key="3">
    <source>
        <dbReference type="Proteomes" id="UP000265703"/>
    </source>
</evidence>
<dbReference type="STRING" id="658196.A0A397TUE9"/>
<gene>
    <name evidence="2" type="ORF">C1645_749619</name>
</gene>
<dbReference type="AlphaFoldDB" id="A0A397TUE9"/>
<feature type="region of interest" description="Disordered" evidence="1">
    <location>
        <begin position="1"/>
        <end position="177"/>
    </location>
</feature>
<evidence type="ECO:0000256" key="1">
    <source>
        <dbReference type="SAM" id="MobiDB-lite"/>
    </source>
</evidence>
<proteinExistence type="predicted"/>
<name>A0A397TUE9_9GLOM</name>
<protein>
    <submittedName>
        <fullName evidence="2">Uncharacterized protein</fullName>
    </submittedName>
</protein>
<accession>A0A397TUE9</accession>
<feature type="compositionally biased region" description="Polar residues" evidence="1">
    <location>
        <begin position="8"/>
        <end position="25"/>
    </location>
</feature>
<reference evidence="2 3" key="1">
    <citation type="submission" date="2018-06" db="EMBL/GenBank/DDBJ databases">
        <title>Comparative genomics reveals the genomic features of Rhizophagus irregularis, R. cerebriforme, R. diaphanum and Gigaspora rosea, and their symbiotic lifestyle signature.</title>
        <authorList>
            <person name="Morin E."/>
            <person name="San Clemente H."/>
            <person name="Chen E.C.H."/>
            <person name="De La Providencia I."/>
            <person name="Hainaut M."/>
            <person name="Kuo A."/>
            <person name="Kohler A."/>
            <person name="Murat C."/>
            <person name="Tang N."/>
            <person name="Roy S."/>
            <person name="Loubradou J."/>
            <person name="Henrissat B."/>
            <person name="Grigoriev I.V."/>
            <person name="Corradi N."/>
            <person name="Roux C."/>
            <person name="Martin F.M."/>
        </authorList>
    </citation>
    <scope>NUCLEOTIDE SEQUENCE [LARGE SCALE GENOMIC DNA]</scope>
    <source>
        <strain evidence="2 3">DAOM 227022</strain>
    </source>
</reference>
<comment type="caution">
    <text evidence="2">The sequence shown here is derived from an EMBL/GenBank/DDBJ whole genome shotgun (WGS) entry which is preliminary data.</text>
</comment>
<feature type="compositionally biased region" description="Polar residues" evidence="1">
    <location>
        <begin position="121"/>
        <end position="134"/>
    </location>
</feature>
<organism evidence="2 3">
    <name type="scientific">Glomus cerebriforme</name>
    <dbReference type="NCBI Taxonomy" id="658196"/>
    <lineage>
        <taxon>Eukaryota</taxon>
        <taxon>Fungi</taxon>
        <taxon>Fungi incertae sedis</taxon>
        <taxon>Mucoromycota</taxon>
        <taxon>Glomeromycotina</taxon>
        <taxon>Glomeromycetes</taxon>
        <taxon>Glomerales</taxon>
        <taxon>Glomeraceae</taxon>
        <taxon>Glomus</taxon>
    </lineage>
</organism>
<dbReference type="OrthoDB" id="2379618at2759"/>
<evidence type="ECO:0000313" key="2">
    <source>
        <dbReference type="EMBL" id="RIA98534.1"/>
    </source>
</evidence>
<dbReference type="Proteomes" id="UP000265703">
    <property type="component" value="Unassembled WGS sequence"/>
</dbReference>
<feature type="compositionally biased region" description="Basic and acidic residues" evidence="1">
    <location>
        <begin position="135"/>
        <end position="145"/>
    </location>
</feature>
<keyword evidence="3" id="KW-1185">Reference proteome</keyword>
<dbReference type="EMBL" id="QKYT01000014">
    <property type="protein sequence ID" value="RIA98534.1"/>
    <property type="molecule type" value="Genomic_DNA"/>
</dbReference>